<keyword evidence="1" id="KW-0732">Signal</keyword>
<comment type="caution">
    <text evidence="2">The sequence shown here is derived from an EMBL/GenBank/DDBJ whole genome shotgun (WGS) entry which is preliminary data.</text>
</comment>
<feature type="chain" id="PRO_5043372084" description="Secreted protein" evidence="1">
    <location>
        <begin position="21"/>
        <end position="311"/>
    </location>
</feature>
<name>A0AAV5VYS5_9BILA</name>
<reference evidence="2" key="1">
    <citation type="submission" date="2023-10" db="EMBL/GenBank/DDBJ databases">
        <title>Genome assembly of Pristionchus species.</title>
        <authorList>
            <person name="Yoshida K."/>
            <person name="Sommer R.J."/>
        </authorList>
    </citation>
    <scope>NUCLEOTIDE SEQUENCE</scope>
    <source>
        <strain evidence="2">RS5133</strain>
    </source>
</reference>
<evidence type="ECO:0000256" key="1">
    <source>
        <dbReference type="SAM" id="SignalP"/>
    </source>
</evidence>
<protein>
    <recommendedName>
        <fullName evidence="4">Secreted protein</fullName>
    </recommendedName>
</protein>
<keyword evidence="3" id="KW-1185">Reference proteome</keyword>
<gene>
    <name evidence="2" type="ORF">PFISCL1PPCAC_14379</name>
</gene>
<accession>A0AAV5VYS5</accession>
<sequence length="311" mass="33645">SPTMLLLPSVLISLAWVCAAEENSAQTTASSTTEESPNWCVDTLNFGYCPGAANHNEGRSISFLNKFQKENHSRTVVDYLAEVFNVDNMNTKEMLAKYVATTMNFTCSTKDASAWPLSIYKDCVEFTKKIFDSVIILMYANPEMRDMLSAVAKNHKVTYADTEDSKMRDAGTILQALTEPWKEEANKDPELLVNVVNEIQKALRTAAGCTKLAAVKLSDYFVQAFKSRESGECKWTAIPIAPSATAAEAPSTTITAEAPSTTITTEAPTTTTISIDASTSAAPPATTTTTGGATTLATLFTFTATLITLMY</sequence>
<proteinExistence type="predicted"/>
<dbReference type="AlphaFoldDB" id="A0AAV5VYS5"/>
<evidence type="ECO:0000313" key="2">
    <source>
        <dbReference type="EMBL" id="GMT23082.1"/>
    </source>
</evidence>
<dbReference type="EMBL" id="BTSY01000004">
    <property type="protein sequence ID" value="GMT23082.1"/>
    <property type="molecule type" value="Genomic_DNA"/>
</dbReference>
<evidence type="ECO:0000313" key="3">
    <source>
        <dbReference type="Proteomes" id="UP001432322"/>
    </source>
</evidence>
<evidence type="ECO:0008006" key="4">
    <source>
        <dbReference type="Google" id="ProtNLM"/>
    </source>
</evidence>
<feature type="non-terminal residue" evidence="2">
    <location>
        <position position="1"/>
    </location>
</feature>
<organism evidence="2 3">
    <name type="scientific">Pristionchus fissidentatus</name>
    <dbReference type="NCBI Taxonomy" id="1538716"/>
    <lineage>
        <taxon>Eukaryota</taxon>
        <taxon>Metazoa</taxon>
        <taxon>Ecdysozoa</taxon>
        <taxon>Nematoda</taxon>
        <taxon>Chromadorea</taxon>
        <taxon>Rhabditida</taxon>
        <taxon>Rhabditina</taxon>
        <taxon>Diplogasteromorpha</taxon>
        <taxon>Diplogasteroidea</taxon>
        <taxon>Neodiplogasteridae</taxon>
        <taxon>Pristionchus</taxon>
    </lineage>
</organism>
<dbReference type="Proteomes" id="UP001432322">
    <property type="component" value="Unassembled WGS sequence"/>
</dbReference>
<feature type="signal peptide" evidence="1">
    <location>
        <begin position="1"/>
        <end position="20"/>
    </location>
</feature>